<name>A0AA43QYR5_9LECA</name>
<organism evidence="3 4">
    <name type="scientific">Ramalina farinacea</name>
    <dbReference type="NCBI Taxonomy" id="258253"/>
    <lineage>
        <taxon>Eukaryota</taxon>
        <taxon>Fungi</taxon>
        <taxon>Dikarya</taxon>
        <taxon>Ascomycota</taxon>
        <taxon>Pezizomycotina</taxon>
        <taxon>Lecanoromycetes</taxon>
        <taxon>OSLEUM clade</taxon>
        <taxon>Lecanoromycetidae</taxon>
        <taxon>Lecanorales</taxon>
        <taxon>Lecanorineae</taxon>
        <taxon>Ramalinaceae</taxon>
        <taxon>Ramalina</taxon>
    </lineage>
</organism>
<keyword evidence="4" id="KW-1185">Reference proteome</keyword>
<dbReference type="Pfam" id="PF12898">
    <property type="entry name" value="Stc1"/>
    <property type="match status" value="1"/>
</dbReference>
<proteinExistence type="predicted"/>
<reference evidence="3" key="1">
    <citation type="journal article" date="2023" name="Genome Biol. Evol.">
        <title>First Whole Genome Sequence and Flow Cytometry Genome Size Data for the Lichen-Forming Fungus Ramalina farinacea (Ascomycota).</title>
        <authorList>
            <person name="Llewellyn T."/>
            <person name="Mian S."/>
            <person name="Hill R."/>
            <person name="Leitch I.J."/>
            <person name="Gaya E."/>
        </authorList>
    </citation>
    <scope>NUCLEOTIDE SEQUENCE</scope>
    <source>
        <strain evidence="3">LIQ254RAFAR</strain>
    </source>
</reference>
<sequence>MPKGGFSIHKGGYNALNAEKLANVELPLKTRCSACERLKAISSFSNKETNKLRSSLATGRIRSIDEAKGMHIKCKECNTGQVTEIEVQKCLQCVMEINMTPEIPANEIEMALMARNIDPKDSAYDDDPLDDESSAPTNPYASTSAFSHADSDEYESTIGSSRNNRKKFSKFGKPAGTKNKPLPVYDNYDGGRKVDYDDEDDEEGSDRGEW</sequence>
<dbReference type="AlphaFoldDB" id="A0AA43QYR5"/>
<dbReference type="Proteomes" id="UP001161017">
    <property type="component" value="Unassembled WGS sequence"/>
</dbReference>
<comment type="caution">
    <text evidence="3">The sequence shown here is derived from an EMBL/GenBank/DDBJ whole genome shotgun (WGS) entry which is preliminary data.</text>
</comment>
<feature type="domain" description="Stc1" evidence="2">
    <location>
        <begin position="31"/>
        <end position="91"/>
    </location>
</feature>
<feature type="region of interest" description="Disordered" evidence="1">
    <location>
        <begin position="119"/>
        <end position="210"/>
    </location>
</feature>
<protein>
    <recommendedName>
        <fullName evidence="2">Stc1 domain-containing protein</fullName>
    </recommendedName>
</protein>
<gene>
    <name evidence="3" type="ORF">OHK93_004537</name>
</gene>
<evidence type="ECO:0000313" key="3">
    <source>
        <dbReference type="EMBL" id="MDI1492755.1"/>
    </source>
</evidence>
<feature type="compositionally biased region" description="Polar residues" evidence="1">
    <location>
        <begin position="134"/>
        <end position="146"/>
    </location>
</feature>
<accession>A0AA43QYR5</accession>
<feature type="compositionally biased region" description="Acidic residues" evidence="1">
    <location>
        <begin position="124"/>
        <end position="133"/>
    </location>
</feature>
<evidence type="ECO:0000313" key="4">
    <source>
        <dbReference type="Proteomes" id="UP001161017"/>
    </source>
</evidence>
<dbReference type="EMBL" id="JAPUFD010000021">
    <property type="protein sequence ID" value="MDI1492755.1"/>
    <property type="molecule type" value="Genomic_DNA"/>
</dbReference>
<evidence type="ECO:0000256" key="1">
    <source>
        <dbReference type="SAM" id="MobiDB-lite"/>
    </source>
</evidence>
<evidence type="ECO:0000259" key="2">
    <source>
        <dbReference type="Pfam" id="PF12898"/>
    </source>
</evidence>
<dbReference type="InterPro" id="IPR024630">
    <property type="entry name" value="Stc1"/>
</dbReference>